<sequence length="170" mass="18602">MGEKVVGGGGASAKANRVFKAVGKTVDGPERTLTTLPVPYVVGSAHPLTWRMATTGKIQMSSPTRGPLIPRRRPRCATLSRRSFARIGSIGLDTSARPANVVFATSFSGRVKRKVRGHFQVSRRGGQIFRPNGQRRSIRISTCGHATRESAELNTELTFSKYLFPWHPTN</sequence>
<gene>
    <name evidence="1" type="ORF">H6P81_003531</name>
</gene>
<reference evidence="1 2" key="1">
    <citation type="submission" date="2021-07" db="EMBL/GenBank/DDBJ databases">
        <title>The Aristolochia fimbriata genome: insights into angiosperm evolution, floral development and chemical biosynthesis.</title>
        <authorList>
            <person name="Jiao Y."/>
        </authorList>
    </citation>
    <scope>NUCLEOTIDE SEQUENCE [LARGE SCALE GENOMIC DNA]</scope>
    <source>
        <strain evidence="1">IBCAS-2021</strain>
        <tissue evidence="1">Leaf</tissue>
    </source>
</reference>
<comment type="caution">
    <text evidence="1">The sequence shown here is derived from an EMBL/GenBank/DDBJ whole genome shotgun (WGS) entry which is preliminary data.</text>
</comment>
<organism evidence="1 2">
    <name type="scientific">Aristolochia fimbriata</name>
    <name type="common">White veined hardy Dutchman's pipe vine</name>
    <dbReference type="NCBI Taxonomy" id="158543"/>
    <lineage>
        <taxon>Eukaryota</taxon>
        <taxon>Viridiplantae</taxon>
        <taxon>Streptophyta</taxon>
        <taxon>Embryophyta</taxon>
        <taxon>Tracheophyta</taxon>
        <taxon>Spermatophyta</taxon>
        <taxon>Magnoliopsida</taxon>
        <taxon>Magnoliidae</taxon>
        <taxon>Piperales</taxon>
        <taxon>Aristolochiaceae</taxon>
        <taxon>Aristolochia</taxon>
    </lineage>
</organism>
<evidence type="ECO:0000313" key="1">
    <source>
        <dbReference type="EMBL" id="KAG9459023.1"/>
    </source>
</evidence>
<evidence type="ECO:0000313" key="2">
    <source>
        <dbReference type="Proteomes" id="UP000825729"/>
    </source>
</evidence>
<dbReference type="Proteomes" id="UP000825729">
    <property type="component" value="Unassembled WGS sequence"/>
</dbReference>
<protein>
    <submittedName>
        <fullName evidence="1">Uncharacterized protein</fullName>
    </submittedName>
</protein>
<keyword evidence="2" id="KW-1185">Reference proteome</keyword>
<proteinExistence type="predicted"/>
<name>A0AAV7FD14_ARIFI</name>
<dbReference type="EMBL" id="JAINDJ010000002">
    <property type="protein sequence ID" value="KAG9459023.1"/>
    <property type="molecule type" value="Genomic_DNA"/>
</dbReference>
<dbReference type="AlphaFoldDB" id="A0AAV7FD14"/>
<accession>A0AAV7FD14</accession>